<accession>A0AAV0MH38</accession>
<dbReference type="EMBL" id="CAMGYJ010000007">
    <property type="protein sequence ID" value="CAI0446094.1"/>
    <property type="molecule type" value="Genomic_DNA"/>
</dbReference>
<dbReference type="PANTHER" id="PTHR43991:SF12">
    <property type="entry name" value="WD REPEAT PROTEIN (AFU_ORTHOLOGUE AFUA_8G05640)"/>
    <property type="match status" value="1"/>
</dbReference>
<reference evidence="4" key="1">
    <citation type="submission" date="2022-08" db="EMBL/GenBank/DDBJ databases">
        <authorList>
            <person name="Gutierrez-Valencia J."/>
        </authorList>
    </citation>
    <scope>NUCLEOTIDE SEQUENCE</scope>
</reference>
<evidence type="ECO:0000256" key="2">
    <source>
        <dbReference type="ARBA" id="ARBA00022737"/>
    </source>
</evidence>
<dbReference type="PROSITE" id="PS50294">
    <property type="entry name" value="WD_REPEATS_REGION"/>
    <property type="match status" value="1"/>
</dbReference>
<dbReference type="Pfam" id="PF00400">
    <property type="entry name" value="WD40"/>
    <property type="match status" value="1"/>
</dbReference>
<sequence length="414" mass="46727">MAHLHNNDLEYVVDEYYDSDFEEEPQLQKGDEMESLDSDFEDDLEFNKSSTDTTAVELRNGKDIQGIPWERLNYTRDKYRETRLKQYKNYENLSPSHEQINKECLQVTKGKTFYDFQMNTRHVKSKIVHFQVEAFIPLPFFFSTKRPGLFTQSLSRVQISSMAVKDNILVAGGFKGELIFKYLDHPGAAFCTKLTSNKNAITNAVDIYNSPSGSMRIMAANNDAKIRDFDAVSFACTNQFSFDWSVNSTSARPDGKLVAVLGDSVECLLADSQSGKVATTLKGHLDYSFSPAWHPDGRILATGNQDTTCRLWDIRNPSTSLAVLKGNMGAIRGLKFTSDGRFLAMQEPADFVHVFDVESGYVKCQEIDLFGEIAGISFSPDPESLFVGVADRTYGSVLEFSRRHYDCCFDSFFD</sequence>
<evidence type="ECO:0000313" key="4">
    <source>
        <dbReference type="EMBL" id="CAI0446094.1"/>
    </source>
</evidence>
<gene>
    <name evidence="4" type="ORF">LITE_LOCUS28875</name>
</gene>
<keyword evidence="1 3" id="KW-0853">WD repeat</keyword>
<feature type="repeat" description="WD" evidence="3">
    <location>
        <begin position="281"/>
        <end position="322"/>
    </location>
</feature>
<protein>
    <recommendedName>
        <fullName evidence="6">Transducin/WD40 repeat-like superfamily protein</fullName>
    </recommendedName>
</protein>
<comment type="caution">
    <text evidence="4">The sequence shown here is derived from an EMBL/GenBank/DDBJ whole genome shotgun (WGS) entry which is preliminary data.</text>
</comment>
<dbReference type="Gene3D" id="2.130.10.10">
    <property type="entry name" value="YVTN repeat-like/Quinoprotein amine dehydrogenase"/>
    <property type="match status" value="1"/>
</dbReference>
<name>A0AAV0MH38_9ROSI</name>
<proteinExistence type="predicted"/>
<dbReference type="AlphaFoldDB" id="A0AAV0MH38"/>
<evidence type="ECO:0000256" key="3">
    <source>
        <dbReference type="PROSITE-ProRule" id="PRU00221"/>
    </source>
</evidence>
<evidence type="ECO:0008006" key="6">
    <source>
        <dbReference type="Google" id="ProtNLM"/>
    </source>
</evidence>
<dbReference type="InterPro" id="IPR015943">
    <property type="entry name" value="WD40/YVTN_repeat-like_dom_sf"/>
</dbReference>
<keyword evidence="2" id="KW-0677">Repeat</keyword>
<dbReference type="InterPro" id="IPR036322">
    <property type="entry name" value="WD40_repeat_dom_sf"/>
</dbReference>
<dbReference type="PROSITE" id="PS50082">
    <property type="entry name" value="WD_REPEATS_2"/>
    <property type="match status" value="1"/>
</dbReference>
<dbReference type="SMART" id="SM00320">
    <property type="entry name" value="WD40"/>
    <property type="match status" value="2"/>
</dbReference>
<dbReference type="InterPro" id="IPR019775">
    <property type="entry name" value="WD40_repeat_CS"/>
</dbReference>
<dbReference type="PANTHER" id="PTHR43991">
    <property type="entry name" value="WD REPEAT PROTEIN (AFU_ORTHOLOGUE AFUA_8G05640)-RELATED"/>
    <property type="match status" value="1"/>
</dbReference>
<evidence type="ECO:0000256" key="1">
    <source>
        <dbReference type="ARBA" id="ARBA00022574"/>
    </source>
</evidence>
<dbReference type="Proteomes" id="UP001154282">
    <property type="component" value="Unassembled WGS sequence"/>
</dbReference>
<dbReference type="FunFam" id="2.130.10.10:FF:000637">
    <property type="entry name" value="WD-40 repeat family protein"/>
    <property type="match status" value="1"/>
</dbReference>
<evidence type="ECO:0000313" key="5">
    <source>
        <dbReference type="Proteomes" id="UP001154282"/>
    </source>
</evidence>
<dbReference type="InterPro" id="IPR001680">
    <property type="entry name" value="WD40_rpt"/>
</dbReference>
<dbReference type="SUPFAM" id="SSF50978">
    <property type="entry name" value="WD40 repeat-like"/>
    <property type="match status" value="1"/>
</dbReference>
<organism evidence="4 5">
    <name type="scientific">Linum tenue</name>
    <dbReference type="NCBI Taxonomy" id="586396"/>
    <lineage>
        <taxon>Eukaryota</taxon>
        <taxon>Viridiplantae</taxon>
        <taxon>Streptophyta</taxon>
        <taxon>Embryophyta</taxon>
        <taxon>Tracheophyta</taxon>
        <taxon>Spermatophyta</taxon>
        <taxon>Magnoliopsida</taxon>
        <taxon>eudicotyledons</taxon>
        <taxon>Gunneridae</taxon>
        <taxon>Pentapetalae</taxon>
        <taxon>rosids</taxon>
        <taxon>fabids</taxon>
        <taxon>Malpighiales</taxon>
        <taxon>Linaceae</taxon>
        <taxon>Linum</taxon>
    </lineage>
</organism>
<keyword evidence="5" id="KW-1185">Reference proteome</keyword>
<dbReference type="PROSITE" id="PS00678">
    <property type="entry name" value="WD_REPEATS_1"/>
    <property type="match status" value="1"/>
</dbReference>